<keyword evidence="2" id="KW-1133">Transmembrane helix</keyword>
<evidence type="ECO:0000313" key="3">
    <source>
        <dbReference type="EMBL" id="CEQ03926.1"/>
    </source>
</evidence>
<keyword evidence="2" id="KW-0472">Membrane</keyword>
<name>A0A0C7G712_PARSO</name>
<organism evidence="3 4">
    <name type="scientific">Paraclostridium sordellii</name>
    <name type="common">Clostridium sordellii</name>
    <dbReference type="NCBI Taxonomy" id="1505"/>
    <lineage>
        <taxon>Bacteria</taxon>
        <taxon>Bacillati</taxon>
        <taxon>Bacillota</taxon>
        <taxon>Clostridia</taxon>
        <taxon>Peptostreptococcales</taxon>
        <taxon>Peptostreptococcaceae</taxon>
        <taxon>Paraclostridium</taxon>
    </lineage>
</organism>
<dbReference type="Proteomes" id="UP000049127">
    <property type="component" value="Unassembled WGS sequence"/>
</dbReference>
<feature type="transmembrane region" description="Helical" evidence="2">
    <location>
        <begin position="26"/>
        <end position="47"/>
    </location>
</feature>
<sequence>MLATKLYKTVKDKKNQEILKKKRNKAIKFTTITALGIGATVGATMIYKKSKSKYNEEYEDYMYNLENEDNNYEQEEENELQEKILEFNSNRLSYENESHSTVEELNKFVDNVEEQDNLDNKK</sequence>
<dbReference type="OrthoDB" id="10006829at2"/>
<keyword evidence="1" id="KW-0175">Coiled coil</keyword>
<evidence type="ECO:0000313" key="4">
    <source>
        <dbReference type="Proteomes" id="UP000049127"/>
    </source>
</evidence>
<accession>A0A0C7G712</accession>
<evidence type="ECO:0000256" key="2">
    <source>
        <dbReference type="SAM" id="Phobius"/>
    </source>
</evidence>
<dbReference type="AlphaFoldDB" id="A0A0C7G712"/>
<feature type="coiled-coil region" evidence="1">
    <location>
        <begin position="51"/>
        <end position="97"/>
    </location>
</feature>
<dbReference type="RefSeq" id="WP_055342053.1">
    <property type="nucleotide sequence ID" value="NZ_CDNI01000003.1"/>
</dbReference>
<keyword evidence="2" id="KW-0812">Transmembrane</keyword>
<proteinExistence type="predicted"/>
<reference evidence="3 4" key="1">
    <citation type="submission" date="2015-01" db="EMBL/GenBank/DDBJ databases">
        <authorList>
            <person name="Aslett A.Martin."/>
            <person name="De Silva Nishadi"/>
        </authorList>
    </citation>
    <scope>NUCLEOTIDE SEQUENCE [LARGE SCALE GENOMIC DNA]</scope>
    <source>
        <strain evidence="3 4">R28058</strain>
    </source>
</reference>
<dbReference type="EMBL" id="CEKZ01000003">
    <property type="protein sequence ID" value="CEQ03926.1"/>
    <property type="molecule type" value="Genomic_DNA"/>
</dbReference>
<protein>
    <submittedName>
        <fullName evidence="3">Uncharacterized protein</fullName>
    </submittedName>
</protein>
<gene>
    <name evidence="3" type="ORF">R28058_16591</name>
</gene>
<evidence type="ECO:0000256" key="1">
    <source>
        <dbReference type="SAM" id="Coils"/>
    </source>
</evidence>